<accession>A0A4Z2GUP7</accession>
<keyword evidence="2" id="KW-1185">Reference proteome</keyword>
<gene>
    <name evidence="1" type="ORF">EYF80_032413</name>
</gene>
<sequence>MLSTESFLNITRFPIITDLVWQDVSSEVIFKQFSQTGSQSRHLLRVYWVWSPGLLGLVQVYWVWSPGLLGLVQVYWVRCGATPLTVQVVSSQPMMAQRGRMSELSTSLDGCTTPQM</sequence>
<dbReference type="EMBL" id="SRLO01000407">
    <property type="protein sequence ID" value="TNN57337.1"/>
    <property type="molecule type" value="Genomic_DNA"/>
</dbReference>
<dbReference type="Proteomes" id="UP000314294">
    <property type="component" value="Unassembled WGS sequence"/>
</dbReference>
<evidence type="ECO:0000313" key="1">
    <source>
        <dbReference type="EMBL" id="TNN57337.1"/>
    </source>
</evidence>
<name>A0A4Z2GUP7_9TELE</name>
<protein>
    <submittedName>
        <fullName evidence="1">Uncharacterized protein</fullName>
    </submittedName>
</protein>
<comment type="caution">
    <text evidence="1">The sequence shown here is derived from an EMBL/GenBank/DDBJ whole genome shotgun (WGS) entry which is preliminary data.</text>
</comment>
<reference evidence="1 2" key="1">
    <citation type="submission" date="2019-03" db="EMBL/GenBank/DDBJ databases">
        <title>First draft genome of Liparis tanakae, snailfish: a comprehensive survey of snailfish specific genes.</title>
        <authorList>
            <person name="Kim W."/>
            <person name="Song I."/>
            <person name="Jeong J.-H."/>
            <person name="Kim D."/>
            <person name="Kim S."/>
            <person name="Ryu S."/>
            <person name="Song J.Y."/>
            <person name="Lee S.K."/>
        </authorList>
    </citation>
    <scope>NUCLEOTIDE SEQUENCE [LARGE SCALE GENOMIC DNA]</scope>
    <source>
        <tissue evidence="1">Muscle</tissue>
    </source>
</reference>
<evidence type="ECO:0000313" key="2">
    <source>
        <dbReference type="Proteomes" id="UP000314294"/>
    </source>
</evidence>
<dbReference type="AlphaFoldDB" id="A0A4Z2GUP7"/>
<proteinExistence type="predicted"/>
<organism evidence="1 2">
    <name type="scientific">Liparis tanakae</name>
    <name type="common">Tanaka's snailfish</name>
    <dbReference type="NCBI Taxonomy" id="230148"/>
    <lineage>
        <taxon>Eukaryota</taxon>
        <taxon>Metazoa</taxon>
        <taxon>Chordata</taxon>
        <taxon>Craniata</taxon>
        <taxon>Vertebrata</taxon>
        <taxon>Euteleostomi</taxon>
        <taxon>Actinopterygii</taxon>
        <taxon>Neopterygii</taxon>
        <taxon>Teleostei</taxon>
        <taxon>Neoteleostei</taxon>
        <taxon>Acanthomorphata</taxon>
        <taxon>Eupercaria</taxon>
        <taxon>Perciformes</taxon>
        <taxon>Cottioidei</taxon>
        <taxon>Cottales</taxon>
        <taxon>Liparidae</taxon>
        <taxon>Liparis</taxon>
    </lineage>
</organism>